<dbReference type="Proteomes" id="UP000425916">
    <property type="component" value="Chromosome"/>
</dbReference>
<dbReference type="GO" id="GO:0043190">
    <property type="term" value="C:ATP-binding cassette (ABC) transporter complex"/>
    <property type="evidence" value="ECO:0007669"/>
    <property type="project" value="InterPro"/>
</dbReference>
<keyword evidence="4" id="KW-1133">Transmembrane helix</keyword>
<keyword evidence="7" id="KW-1185">Reference proteome</keyword>
<dbReference type="AlphaFoldDB" id="A0A6I5ZV43"/>
<keyword evidence="2" id="KW-0813">Transport</keyword>
<organism evidence="6 7">
    <name type="scientific">Neomoorella glycerini</name>
    <dbReference type="NCBI Taxonomy" id="55779"/>
    <lineage>
        <taxon>Bacteria</taxon>
        <taxon>Bacillati</taxon>
        <taxon>Bacillota</taxon>
        <taxon>Clostridia</taxon>
        <taxon>Neomoorellales</taxon>
        <taxon>Neomoorellaceae</taxon>
        <taxon>Neomoorella</taxon>
    </lineage>
</organism>
<evidence type="ECO:0000313" key="7">
    <source>
        <dbReference type="Proteomes" id="UP000425916"/>
    </source>
</evidence>
<sequence>MHKWSKSIFYRPAKSSSLVVLMILFLIISLPLFISGCTRESKEVTAEVVLAAPRDLAPGAKDPYYTSSILHVWEPLITLDNHGQPAPCLAEAWEMSRDGREWTFKLRQGVKFHDGVAFDADAVIANFNRYQKISPRTSPFYSFNIKEAYPGLKQVVKIDTYTVRLTFEKPQPTLPFRMVNFYSAIFSPRNFNDNGDFNSLPMGTGPFKLVEHKKDQYALLEAYENYWGKAAKTKRIRVRVIPEPETRLAALRAEEIMGVMDLGAIQPAQARDLLKDNRFAVSSAPSTITHYIMTNGTKPPFNDVRMRKALSLLVDRDFIVKELYYGYGTPAGSMLSNASPFHSDLKPEYNPEEAKRLARETLGNKKEKVVVIIPTYALDRYPYKAQAELVQSYLKQLGLDAEIRVLDGAAFNEAMKKGDYHIALRIQGLPNGEPDTLFRWFATSKGASNVNYSLGYNNPEVDNLIAKAEQELDIKRRKEIYNRIQEITARELPIIPLFYDVNLIAYNKRLRGYEAAIYGTTLPEMELASR</sequence>
<feature type="domain" description="Solute-binding protein family 5" evidence="5">
    <location>
        <begin position="85"/>
        <end position="448"/>
    </location>
</feature>
<reference evidence="6 7" key="1">
    <citation type="submission" date="2019-11" db="EMBL/GenBank/DDBJ databases">
        <title>Genome sequence of Moorella glycerini DSM11254.</title>
        <authorList>
            <person name="Poehlein A."/>
            <person name="Boeer T."/>
            <person name="Daniel R."/>
        </authorList>
    </citation>
    <scope>NUCLEOTIDE SEQUENCE [LARGE SCALE GENOMIC DNA]</scope>
    <source>
        <strain evidence="6 7">DSM 11254</strain>
    </source>
</reference>
<dbReference type="GO" id="GO:0042597">
    <property type="term" value="C:periplasmic space"/>
    <property type="evidence" value="ECO:0007669"/>
    <property type="project" value="UniProtKB-ARBA"/>
</dbReference>
<dbReference type="GO" id="GO:0015833">
    <property type="term" value="P:peptide transport"/>
    <property type="evidence" value="ECO:0007669"/>
    <property type="project" value="TreeGrafter"/>
</dbReference>
<dbReference type="EMBL" id="CP046244">
    <property type="protein sequence ID" value="QGP93850.1"/>
    <property type="molecule type" value="Genomic_DNA"/>
</dbReference>
<dbReference type="Gene3D" id="3.90.76.10">
    <property type="entry name" value="Dipeptide-binding Protein, Domain 1"/>
    <property type="match status" value="1"/>
</dbReference>
<dbReference type="Gene3D" id="3.40.190.10">
    <property type="entry name" value="Periplasmic binding protein-like II"/>
    <property type="match status" value="1"/>
</dbReference>
<keyword evidence="4" id="KW-0812">Transmembrane</keyword>
<evidence type="ECO:0000256" key="2">
    <source>
        <dbReference type="ARBA" id="ARBA00022448"/>
    </source>
</evidence>
<dbReference type="InterPro" id="IPR039424">
    <property type="entry name" value="SBP_5"/>
</dbReference>
<dbReference type="InterPro" id="IPR030678">
    <property type="entry name" value="Peptide/Ni-bd"/>
</dbReference>
<evidence type="ECO:0000256" key="3">
    <source>
        <dbReference type="ARBA" id="ARBA00022729"/>
    </source>
</evidence>
<accession>A0A6I5ZV43</accession>
<proteinExistence type="inferred from homology"/>
<keyword evidence="3" id="KW-0732">Signal</keyword>
<dbReference type="GO" id="GO:1904680">
    <property type="term" value="F:peptide transmembrane transporter activity"/>
    <property type="evidence" value="ECO:0007669"/>
    <property type="project" value="TreeGrafter"/>
</dbReference>
<dbReference type="CDD" id="cd00995">
    <property type="entry name" value="PBP2_NikA_DppA_OppA_like"/>
    <property type="match status" value="1"/>
</dbReference>
<dbReference type="SUPFAM" id="SSF53850">
    <property type="entry name" value="Periplasmic binding protein-like II"/>
    <property type="match status" value="1"/>
</dbReference>
<dbReference type="Gene3D" id="3.10.105.10">
    <property type="entry name" value="Dipeptide-binding Protein, Domain 3"/>
    <property type="match status" value="1"/>
</dbReference>
<name>A0A6I5ZV43_9FIRM</name>
<gene>
    <name evidence="6" type="primary">hbpA</name>
    <name evidence="6" type="ORF">MGLY_32730</name>
</gene>
<protein>
    <submittedName>
        <fullName evidence="6">Heme-binding protein A</fullName>
    </submittedName>
</protein>
<evidence type="ECO:0000256" key="4">
    <source>
        <dbReference type="SAM" id="Phobius"/>
    </source>
</evidence>
<evidence type="ECO:0000313" key="6">
    <source>
        <dbReference type="EMBL" id="QGP93850.1"/>
    </source>
</evidence>
<dbReference type="PANTHER" id="PTHR30290:SF9">
    <property type="entry name" value="OLIGOPEPTIDE-BINDING PROTEIN APPA"/>
    <property type="match status" value="1"/>
</dbReference>
<comment type="similarity">
    <text evidence="1">Belongs to the bacterial solute-binding protein 5 family.</text>
</comment>
<feature type="transmembrane region" description="Helical" evidence="4">
    <location>
        <begin position="12"/>
        <end position="34"/>
    </location>
</feature>
<evidence type="ECO:0000256" key="1">
    <source>
        <dbReference type="ARBA" id="ARBA00005695"/>
    </source>
</evidence>
<dbReference type="PANTHER" id="PTHR30290">
    <property type="entry name" value="PERIPLASMIC BINDING COMPONENT OF ABC TRANSPORTER"/>
    <property type="match status" value="1"/>
</dbReference>
<dbReference type="PIRSF" id="PIRSF002741">
    <property type="entry name" value="MppA"/>
    <property type="match status" value="1"/>
</dbReference>
<evidence type="ECO:0000259" key="5">
    <source>
        <dbReference type="Pfam" id="PF00496"/>
    </source>
</evidence>
<dbReference type="InterPro" id="IPR000914">
    <property type="entry name" value="SBP_5_dom"/>
</dbReference>
<dbReference type="Pfam" id="PF00496">
    <property type="entry name" value="SBP_bac_5"/>
    <property type="match status" value="1"/>
</dbReference>
<keyword evidence="4" id="KW-0472">Membrane</keyword>